<keyword evidence="2" id="KW-0812">Transmembrane</keyword>
<feature type="signal peptide" evidence="3">
    <location>
        <begin position="1"/>
        <end position="36"/>
    </location>
</feature>
<feature type="compositionally biased region" description="Low complexity" evidence="1">
    <location>
        <begin position="34"/>
        <end position="92"/>
    </location>
</feature>
<dbReference type="RefSeq" id="WP_117488366.1">
    <property type="nucleotide sequence ID" value="NZ_QVIG01000001.1"/>
</dbReference>
<evidence type="ECO:0008006" key="6">
    <source>
        <dbReference type="Google" id="ProtNLM"/>
    </source>
</evidence>
<accession>A0A372ZYB8</accession>
<dbReference type="Proteomes" id="UP000263377">
    <property type="component" value="Unassembled WGS sequence"/>
</dbReference>
<dbReference type="AlphaFoldDB" id="A0A372ZYB8"/>
<protein>
    <recommendedName>
        <fullName evidence="6">Tat pathway signal sequence domain protein</fullName>
    </recommendedName>
</protein>
<reference evidence="4 5" key="1">
    <citation type="submission" date="2018-08" db="EMBL/GenBank/DDBJ databases">
        <title>Diversity &amp; Physiological Properties of Lignin-Decomposing Actinobacteria from Soil.</title>
        <authorList>
            <person name="Roh S.G."/>
            <person name="Kim S.B."/>
        </authorList>
    </citation>
    <scope>NUCLEOTIDE SEQUENCE [LARGE SCALE GENOMIC DNA]</scope>
    <source>
        <strain evidence="4 5">MMS17-GH009</strain>
    </source>
</reference>
<organism evidence="4 5">
    <name type="scientific">Kitasatospora xanthocidica</name>
    <dbReference type="NCBI Taxonomy" id="83382"/>
    <lineage>
        <taxon>Bacteria</taxon>
        <taxon>Bacillati</taxon>
        <taxon>Actinomycetota</taxon>
        <taxon>Actinomycetes</taxon>
        <taxon>Kitasatosporales</taxon>
        <taxon>Streptomycetaceae</taxon>
        <taxon>Kitasatospora</taxon>
    </lineage>
</organism>
<evidence type="ECO:0000313" key="4">
    <source>
        <dbReference type="EMBL" id="RGD60287.1"/>
    </source>
</evidence>
<feature type="region of interest" description="Disordered" evidence="1">
    <location>
        <begin position="34"/>
        <end position="121"/>
    </location>
</feature>
<proteinExistence type="predicted"/>
<sequence>MSRSRTHHSPARRVLAACALTGAALLATVTGGQAWADGAPKPAVPSAAPAGDAAVRTAPPAPAAPSAAPKPEASPAVAAPKGAAPAPAAPGGTQPQVREVPKGAAQAGDGSTASDGSGLMLAGGGTVAAVGAAGLGFALLRRRSGARG</sequence>
<evidence type="ECO:0000256" key="2">
    <source>
        <dbReference type="SAM" id="Phobius"/>
    </source>
</evidence>
<evidence type="ECO:0000313" key="5">
    <source>
        <dbReference type="Proteomes" id="UP000263377"/>
    </source>
</evidence>
<keyword evidence="3" id="KW-0732">Signal</keyword>
<name>A0A372ZYB8_9ACTN</name>
<keyword evidence="5" id="KW-1185">Reference proteome</keyword>
<dbReference type="EMBL" id="QVIG01000001">
    <property type="protein sequence ID" value="RGD60287.1"/>
    <property type="molecule type" value="Genomic_DNA"/>
</dbReference>
<keyword evidence="2" id="KW-1133">Transmembrane helix</keyword>
<feature type="transmembrane region" description="Helical" evidence="2">
    <location>
        <begin position="119"/>
        <end position="140"/>
    </location>
</feature>
<comment type="caution">
    <text evidence="4">The sequence shown here is derived from an EMBL/GenBank/DDBJ whole genome shotgun (WGS) entry which is preliminary data.</text>
</comment>
<feature type="chain" id="PRO_5016953499" description="Tat pathway signal sequence domain protein" evidence="3">
    <location>
        <begin position="37"/>
        <end position="148"/>
    </location>
</feature>
<gene>
    <name evidence="4" type="ORF">DR950_23090</name>
</gene>
<keyword evidence="2" id="KW-0472">Membrane</keyword>
<feature type="compositionally biased region" description="Low complexity" evidence="1">
    <location>
        <begin position="103"/>
        <end position="120"/>
    </location>
</feature>
<evidence type="ECO:0000256" key="1">
    <source>
        <dbReference type="SAM" id="MobiDB-lite"/>
    </source>
</evidence>
<evidence type="ECO:0000256" key="3">
    <source>
        <dbReference type="SAM" id="SignalP"/>
    </source>
</evidence>